<evidence type="ECO:0000256" key="5">
    <source>
        <dbReference type="ARBA" id="ARBA00022989"/>
    </source>
</evidence>
<dbReference type="InterPro" id="IPR038236">
    <property type="entry name" value="GlpG_N_sf"/>
</dbReference>
<accession>A0ABU2ZUX4</accession>
<keyword evidence="10" id="KW-0378">Hydrolase</keyword>
<dbReference type="EMBL" id="JAVRHX010000007">
    <property type="protein sequence ID" value="MDT0596444.1"/>
    <property type="molecule type" value="Genomic_DNA"/>
</dbReference>
<dbReference type="InterPro" id="IPR022732">
    <property type="entry name" value="Peptidase_S54_GlpG_N"/>
</dbReference>
<keyword evidence="11" id="KW-1185">Reference proteome</keyword>
<dbReference type="InterPro" id="IPR035952">
    <property type="entry name" value="Rhomboid-like_sf"/>
</dbReference>
<feature type="domain" description="Peptidase S54 GlpG peptidase N-terminal" evidence="9">
    <location>
        <begin position="4"/>
        <end position="74"/>
    </location>
</feature>
<keyword evidence="5 7" id="KW-1133">Transmembrane helix</keyword>
<dbReference type="PANTHER" id="PTHR43066">
    <property type="entry name" value="RHOMBOID-RELATED PROTEIN"/>
    <property type="match status" value="1"/>
</dbReference>
<dbReference type="GO" id="GO:0008233">
    <property type="term" value="F:peptidase activity"/>
    <property type="evidence" value="ECO:0007669"/>
    <property type="project" value="UniProtKB-KW"/>
</dbReference>
<evidence type="ECO:0000256" key="3">
    <source>
        <dbReference type="ARBA" id="ARBA00022519"/>
    </source>
</evidence>
<proteinExistence type="predicted"/>
<evidence type="ECO:0000259" key="8">
    <source>
        <dbReference type="Pfam" id="PF01694"/>
    </source>
</evidence>
<keyword evidence="10" id="KW-0645">Protease</keyword>
<feature type="transmembrane region" description="Helical" evidence="7">
    <location>
        <begin position="238"/>
        <end position="255"/>
    </location>
</feature>
<evidence type="ECO:0000256" key="7">
    <source>
        <dbReference type="SAM" id="Phobius"/>
    </source>
</evidence>
<evidence type="ECO:0000256" key="1">
    <source>
        <dbReference type="ARBA" id="ARBA00004141"/>
    </source>
</evidence>
<dbReference type="InterPro" id="IPR022764">
    <property type="entry name" value="Peptidase_S54_rhomboid_dom"/>
</dbReference>
<feature type="transmembrane region" description="Helical" evidence="7">
    <location>
        <begin position="153"/>
        <end position="171"/>
    </location>
</feature>
<gene>
    <name evidence="10" type="ORF">RM552_16430</name>
</gene>
<dbReference type="Proteomes" id="UP001253545">
    <property type="component" value="Unassembled WGS sequence"/>
</dbReference>
<dbReference type="Gene3D" id="3.30.70.2350">
    <property type="match status" value="1"/>
</dbReference>
<evidence type="ECO:0000256" key="4">
    <source>
        <dbReference type="ARBA" id="ARBA00022692"/>
    </source>
</evidence>
<evidence type="ECO:0000313" key="10">
    <source>
        <dbReference type="EMBL" id="MDT0596444.1"/>
    </source>
</evidence>
<dbReference type="RefSeq" id="WP_311369970.1">
    <property type="nucleotide sequence ID" value="NZ_JAVRHX010000007.1"/>
</dbReference>
<dbReference type="EC" id="3.4.21.105" evidence="10"/>
<dbReference type="SUPFAM" id="SSF144091">
    <property type="entry name" value="Rhomboid-like"/>
    <property type="match status" value="1"/>
</dbReference>
<keyword evidence="4 7" id="KW-0812">Transmembrane</keyword>
<organism evidence="10 11">
    <name type="scientific">Glaciecola petra</name>
    <dbReference type="NCBI Taxonomy" id="3075602"/>
    <lineage>
        <taxon>Bacteria</taxon>
        <taxon>Pseudomonadati</taxon>
        <taxon>Pseudomonadota</taxon>
        <taxon>Gammaproteobacteria</taxon>
        <taxon>Alteromonadales</taxon>
        <taxon>Alteromonadaceae</taxon>
        <taxon>Glaciecola</taxon>
    </lineage>
</organism>
<protein>
    <submittedName>
        <fullName evidence="10">Rhomboid family intramembrane serine protease</fullName>
        <ecNumber evidence="10">3.4.21.105</ecNumber>
    </submittedName>
</protein>
<evidence type="ECO:0000256" key="2">
    <source>
        <dbReference type="ARBA" id="ARBA00022475"/>
    </source>
</evidence>
<keyword evidence="6 7" id="KW-0472">Membrane</keyword>
<keyword evidence="2" id="KW-1003">Cell membrane</keyword>
<feature type="transmembrane region" description="Helical" evidence="7">
    <location>
        <begin position="207"/>
        <end position="226"/>
    </location>
</feature>
<comment type="caution">
    <text evidence="10">The sequence shown here is derived from an EMBL/GenBank/DDBJ whole genome shotgun (WGS) entry which is preliminary data.</text>
</comment>
<feature type="transmembrane region" description="Helical" evidence="7">
    <location>
        <begin position="183"/>
        <end position="201"/>
    </location>
</feature>
<name>A0ABU2ZUX4_9ALTE</name>
<keyword evidence="3" id="KW-0997">Cell inner membrane</keyword>
<dbReference type="Pfam" id="PF01694">
    <property type="entry name" value="Rhomboid"/>
    <property type="match status" value="1"/>
</dbReference>
<feature type="transmembrane region" description="Helical" evidence="7">
    <location>
        <begin position="99"/>
        <end position="117"/>
    </location>
</feature>
<feature type="domain" description="Peptidase S54 rhomboid" evidence="8">
    <location>
        <begin position="143"/>
        <end position="278"/>
    </location>
</feature>
<feature type="transmembrane region" description="Helical" evidence="7">
    <location>
        <begin position="261"/>
        <end position="281"/>
    </location>
</feature>
<dbReference type="GO" id="GO:0006508">
    <property type="term" value="P:proteolysis"/>
    <property type="evidence" value="ECO:0007669"/>
    <property type="project" value="UniProtKB-KW"/>
</dbReference>
<dbReference type="Gene3D" id="1.20.1540.10">
    <property type="entry name" value="Rhomboid-like"/>
    <property type="match status" value="1"/>
</dbReference>
<sequence length="291" mass="33294">MALELLKITKSEPAHLLVSYFATQNISASIVKRDDAFVIILENEGDQEKASAIVKEFLHAPYAEKFQQAAWQSDVSVESSSKPFDFVNIREAIQFKKQWFMVLLSLCCIAVFAYLKFDAINNQTDITGAIINVGFMPLRFEHFEWWRLFAHNFMHGNFMHLTFNLIWWWIFGGQIERTFGTSSLIILFIFASVVANLAQLLLQGPYFIGLSGVVYCLFGFVWWLGWLRPSWGVSIPRGFVIFLLIWMILGFLGLFNMQTPFAHPIGLFSGCFLALMFHVGAPKTKDEESSD</sequence>
<evidence type="ECO:0000259" key="9">
    <source>
        <dbReference type="Pfam" id="PF12122"/>
    </source>
</evidence>
<evidence type="ECO:0000256" key="6">
    <source>
        <dbReference type="ARBA" id="ARBA00023136"/>
    </source>
</evidence>
<dbReference type="PANTHER" id="PTHR43066:SF26">
    <property type="entry name" value="RHOMBOID PROTEASE GLPG"/>
    <property type="match status" value="1"/>
</dbReference>
<evidence type="ECO:0000313" key="11">
    <source>
        <dbReference type="Proteomes" id="UP001253545"/>
    </source>
</evidence>
<reference evidence="10 11" key="1">
    <citation type="submission" date="2023-09" db="EMBL/GenBank/DDBJ databases">
        <authorList>
            <person name="Rey-Velasco X."/>
        </authorList>
    </citation>
    <scope>NUCLEOTIDE SEQUENCE [LARGE SCALE GENOMIC DNA]</scope>
    <source>
        <strain evidence="10 11">P117</strain>
    </source>
</reference>
<comment type="subcellular location">
    <subcellularLocation>
        <location evidence="1">Membrane</location>
        <topology evidence="1">Multi-pass membrane protein</topology>
    </subcellularLocation>
</comment>
<dbReference type="Pfam" id="PF12122">
    <property type="entry name" value="Rhomboid_N"/>
    <property type="match status" value="1"/>
</dbReference>